<feature type="domain" description="Response regulatory" evidence="6">
    <location>
        <begin position="8"/>
        <end position="129"/>
    </location>
</feature>
<dbReference type="Gene3D" id="6.10.250.690">
    <property type="match status" value="1"/>
</dbReference>
<name>A0A6J7S3L5_9ZZZZ</name>
<dbReference type="SMART" id="SM00862">
    <property type="entry name" value="Trans_reg_C"/>
    <property type="match status" value="1"/>
</dbReference>
<organism evidence="8">
    <name type="scientific">freshwater metagenome</name>
    <dbReference type="NCBI Taxonomy" id="449393"/>
    <lineage>
        <taxon>unclassified sequences</taxon>
        <taxon>metagenomes</taxon>
        <taxon>ecological metagenomes</taxon>
    </lineage>
</organism>
<dbReference type="InterPro" id="IPR001867">
    <property type="entry name" value="OmpR/PhoB-type_DNA-bd"/>
</dbReference>
<dbReference type="Pfam" id="PF00486">
    <property type="entry name" value="Trans_reg_C"/>
    <property type="match status" value="1"/>
</dbReference>
<evidence type="ECO:0000259" key="6">
    <source>
        <dbReference type="PROSITE" id="PS50110"/>
    </source>
</evidence>
<evidence type="ECO:0000256" key="1">
    <source>
        <dbReference type="ARBA" id="ARBA00022553"/>
    </source>
</evidence>
<dbReference type="PROSITE" id="PS51755">
    <property type="entry name" value="OMPR_PHOB"/>
    <property type="match status" value="1"/>
</dbReference>
<dbReference type="SMART" id="SM00448">
    <property type="entry name" value="REC"/>
    <property type="match status" value="1"/>
</dbReference>
<keyword evidence="2" id="KW-0902">Two-component regulatory system</keyword>
<accession>A0A6J7S3L5</accession>
<dbReference type="InterPro" id="IPR011006">
    <property type="entry name" value="CheY-like_superfamily"/>
</dbReference>
<feature type="domain" description="OmpR/PhoB-type" evidence="7">
    <location>
        <begin position="138"/>
        <end position="235"/>
    </location>
</feature>
<dbReference type="PANTHER" id="PTHR48111">
    <property type="entry name" value="REGULATOR OF RPOS"/>
    <property type="match status" value="1"/>
</dbReference>
<evidence type="ECO:0000256" key="3">
    <source>
        <dbReference type="ARBA" id="ARBA00023015"/>
    </source>
</evidence>
<proteinExistence type="predicted"/>
<dbReference type="EMBL" id="CAFBPX010000134">
    <property type="protein sequence ID" value="CAB5035442.1"/>
    <property type="molecule type" value="Genomic_DNA"/>
</dbReference>
<dbReference type="Gene3D" id="3.40.50.2300">
    <property type="match status" value="1"/>
</dbReference>
<dbReference type="GO" id="GO:0000156">
    <property type="term" value="F:phosphorelay response regulator activity"/>
    <property type="evidence" value="ECO:0007669"/>
    <property type="project" value="TreeGrafter"/>
</dbReference>
<evidence type="ECO:0000313" key="8">
    <source>
        <dbReference type="EMBL" id="CAB5035442.1"/>
    </source>
</evidence>
<dbReference type="Gene3D" id="1.10.10.10">
    <property type="entry name" value="Winged helix-like DNA-binding domain superfamily/Winged helix DNA-binding domain"/>
    <property type="match status" value="1"/>
</dbReference>
<reference evidence="8" key="1">
    <citation type="submission" date="2020-05" db="EMBL/GenBank/DDBJ databases">
        <authorList>
            <person name="Chiriac C."/>
            <person name="Salcher M."/>
            <person name="Ghai R."/>
            <person name="Kavagutti S V."/>
        </authorList>
    </citation>
    <scope>NUCLEOTIDE SEQUENCE</scope>
</reference>
<dbReference type="GO" id="GO:0005829">
    <property type="term" value="C:cytosol"/>
    <property type="evidence" value="ECO:0007669"/>
    <property type="project" value="TreeGrafter"/>
</dbReference>
<evidence type="ECO:0000256" key="2">
    <source>
        <dbReference type="ARBA" id="ARBA00023012"/>
    </source>
</evidence>
<dbReference type="Pfam" id="PF00072">
    <property type="entry name" value="Response_reg"/>
    <property type="match status" value="1"/>
</dbReference>
<sequence>MINRDRATILLIEEDDATRTFLADHLTADGYDMLVADCVRDGIRHLETSYPDLALVDVDLPDSSGLDLVSHVREADGVASRIDPQVPLLLLSARCGELDRVRGFERGADDVVEKPFSYRELRCRVEALLRRADRSRSGGRLRVADIELDTSSRTALLSGAVLELSAKEFALLRVLAADPTRVFTKAELLRTVWGRRTVGTTRTLDSHACRLRRKLGATGGRYVVNVWGVGYRLVDAPALVDERELREEIALAA</sequence>
<gene>
    <name evidence="8" type="ORF">UFOPK4175_00803</name>
</gene>
<dbReference type="AlphaFoldDB" id="A0A6J7S3L5"/>
<dbReference type="SUPFAM" id="SSF52172">
    <property type="entry name" value="CheY-like"/>
    <property type="match status" value="1"/>
</dbReference>
<dbReference type="PANTHER" id="PTHR48111:SF1">
    <property type="entry name" value="TWO-COMPONENT RESPONSE REGULATOR ORR33"/>
    <property type="match status" value="1"/>
</dbReference>
<dbReference type="InterPro" id="IPR039420">
    <property type="entry name" value="WalR-like"/>
</dbReference>
<keyword evidence="3" id="KW-0805">Transcription regulation</keyword>
<dbReference type="InterPro" id="IPR036388">
    <property type="entry name" value="WH-like_DNA-bd_sf"/>
</dbReference>
<dbReference type="CDD" id="cd00383">
    <property type="entry name" value="trans_reg_C"/>
    <property type="match status" value="1"/>
</dbReference>
<protein>
    <submittedName>
        <fullName evidence="8">Unannotated protein</fullName>
    </submittedName>
</protein>
<dbReference type="GO" id="GO:0032993">
    <property type="term" value="C:protein-DNA complex"/>
    <property type="evidence" value="ECO:0007669"/>
    <property type="project" value="TreeGrafter"/>
</dbReference>
<dbReference type="InterPro" id="IPR001789">
    <property type="entry name" value="Sig_transdc_resp-reg_receiver"/>
</dbReference>
<dbReference type="PROSITE" id="PS50110">
    <property type="entry name" value="RESPONSE_REGULATORY"/>
    <property type="match status" value="1"/>
</dbReference>
<evidence type="ECO:0000256" key="5">
    <source>
        <dbReference type="ARBA" id="ARBA00023163"/>
    </source>
</evidence>
<keyword evidence="4" id="KW-0238">DNA-binding</keyword>
<keyword evidence="5" id="KW-0804">Transcription</keyword>
<keyword evidence="1" id="KW-0597">Phosphoprotein</keyword>
<dbReference type="GO" id="GO:0006355">
    <property type="term" value="P:regulation of DNA-templated transcription"/>
    <property type="evidence" value="ECO:0007669"/>
    <property type="project" value="InterPro"/>
</dbReference>
<evidence type="ECO:0000256" key="4">
    <source>
        <dbReference type="ARBA" id="ARBA00023125"/>
    </source>
</evidence>
<dbReference type="GO" id="GO:0000976">
    <property type="term" value="F:transcription cis-regulatory region binding"/>
    <property type="evidence" value="ECO:0007669"/>
    <property type="project" value="TreeGrafter"/>
</dbReference>
<evidence type="ECO:0000259" key="7">
    <source>
        <dbReference type="PROSITE" id="PS51755"/>
    </source>
</evidence>